<dbReference type="Pfam" id="PF18766">
    <property type="entry name" value="SWI2_SNF2"/>
    <property type="match status" value="1"/>
</dbReference>
<dbReference type="SUPFAM" id="SSF52540">
    <property type="entry name" value="P-loop containing nucleoside triphosphate hydrolases"/>
    <property type="match status" value="2"/>
</dbReference>
<accession>A0A1M4WKE4</accession>
<dbReference type="Proteomes" id="UP000184128">
    <property type="component" value="Unassembled WGS sequence"/>
</dbReference>
<proteinExistence type="inferred from homology"/>
<evidence type="ECO:0000256" key="7">
    <source>
        <dbReference type="ARBA" id="ARBA00022759"/>
    </source>
</evidence>
<dbReference type="InterPro" id="IPR027417">
    <property type="entry name" value="P-loop_NTPase"/>
</dbReference>
<name>A0A1M4WKE4_9LACT</name>
<keyword evidence="7" id="KW-0255">Endonuclease</keyword>
<dbReference type="PANTHER" id="PTHR30195">
    <property type="entry name" value="TYPE I SITE-SPECIFIC DEOXYRIBONUCLEASE PROTEIN SUBUNIT M AND R"/>
    <property type="match status" value="1"/>
</dbReference>
<dbReference type="GO" id="GO:0009307">
    <property type="term" value="P:DNA restriction-modification system"/>
    <property type="evidence" value="ECO:0007669"/>
    <property type="project" value="UniProtKB-KW"/>
</dbReference>
<evidence type="ECO:0000256" key="1">
    <source>
        <dbReference type="ARBA" id="ARBA00000851"/>
    </source>
</evidence>
<dbReference type="Gene3D" id="3.90.1570.50">
    <property type="match status" value="1"/>
</dbReference>
<dbReference type="InterPro" id="IPR007409">
    <property type="entry name" value="Restrct_endonuc_type1_HsdR_N"/>
</dbReference>
<keyword evidence="10 11" id="KW-0238">DNA-binding</keyword>
<dbReference type="Pfam" id="PF22679">
    <property type="entry name" value="T1R_D3-like"/>
    <property type="match status" value="1"/>
</dbReference>
<dbReference type="Gene3D" id="3.40.50.300">
    <property type="entry name" value="P-loop containing nucleotide triphosphate hydrolases"/>
    <property type="match status" value="2"/>
</dbReference>
<reference evidence="13 14" key="1">
    <citation type="submission" date="2016-11" db="EMBL/GenBank/DDBJ databases">
        <authorList>
            <person name="Jaros S."/>
            <person name="Januszkiewicz K."/>
            <person name="Wedrychowicz H."/>
        </authorList>
    </citation>
    <scope>NUCLEOTIDE SEQUENCE [LARGE SCALE GENOMIC DNA]</scope>
    <source>
        <strain evidence="13 14">DSM 15692</strain>
    </source>
</reference>
<keyword evidence="8 11" id="KW-0378">Hydrolase</keyword>
<dbReference type="SMART" id="SM00487">
    <property type="entry name" value="DEXDc"/>
    <property type="match status" value="1"/>
</dbReference>
<dbReference type="GO" id="GO:0005524">
    <property type="term" value="F:ATP binding"/>
    <property type="evidence" value="ECO:0007669"/>
    <property type="project" value="UniProtKB-KW"/>
</dbReference>
<dbReference type="InterPro" id="IPR051268">
    <property type="entry name" value="Type-I_R_enzyme_R_subunit"/>
</dbReference>
<dbReference type="NCBIfam" id="TIGR00348">
    <property type="entry name" value="hsdR"/>
    <property type="match status" value="1"/>
</dbReference>
<evidence type="ECO:0000313" key="13">
    <source>
        <dbReference type="EMBL" id="SHE81452.1"/>
    </source>
</evidence>
<keyword evidence="5 11" id="KW-0547">Nucleotide-binding</keyword>
<dbReference type="Pfam" id="PF12008">
    <property type="entry name" value="EcoR124_C"/>
    <property type="match status" value="1"/>
</dbReference>
<dbReference type="RefSeq" id="WP_073297776.1">
    <property type="nucleotide sequence ID" value="NZ_FQUF01000016.1"/>
</dbReference>
<evidence type="ECO:0000256" key="9">
    <source>
        <dbReference type="ARBA" id="ARBA00022840"/>
    </source>
</evidence>
<evidence type="ECO:0000256" key="4">
    <source>
        <dbReference type="ARBA" id="ARBA00022722"/>
    </source>
</evidence>
<comment type="catalytic activity">
    <reaction evidence="1 11">
        <text>Endonucleolytic cleavage of DNA to give random double-stranded fragments with terminal 5'-phosphates, ATP is simultaneously hydrolyzed.</text>
        <dbReference type="EC" id="3.1.21.3"/>
    </reaction>
</comment>
<dbReference type="GO" id="GO:0003677">
    <property type="term" value="F:DNA binding"/>
    <property type="evidence" value="ECO:0007669"/>
    <property type="project" value="UniProtKB-KW"/>
</dbReference>
<feature type="domain" description="Helicase ATP-binding" evidence="12">
    <location>
        <begin position="273"/>
        <end position="445"/>
    </location>
</feature>
<dbReference type="EMBL" id="FQUF01000016">
    <property type="protein sequence ID" value="SHE81452.1"/>
    <property type="molecule type" value="Genomic_DNA"/>
</dbReference>
<keyword evidence="4" id="KW-0540">Nuclease</keyword>
<dbReference type="AlphaFoldDB" id="A0A1M4WKE4"/>
<comment type="subunit">
    <text evidence="3 11">The type I restriction/modification system is composed of three polypeptides R, M and S.</text>
</comment>
<evidence type="ECO:0000259" key="12">
    <source>
        <dbReference type="PROSITE" id="PS51192"/>
    </source>
</evidence>
<sequence>MNNIFTQEQEMENKLIELLTVEGSHWNYREDLKTEEQLWDNFFNHLKYTNKAILLENPLTEQEKERIKLDVTSTTFFESAKFLRGENGVAKVILEREDASLGRVELKVVSAREVAGGDSVYEIINQFEAKKTNIQDQDARFDVTLLINGLPMIHIELKSHRKPWNDAFRQIQRYISNGKFQGIYSTVQMFVVSNGTETKYIAAGEEDQLNPAFLTGWVDKDNKPVRNYLDFAEEVLTIPAAHNMVAHYSVLDHDKKAIILLRPYQIHAIEAVKTANKNYESGYVWHTTGSGKTLTSYKVAHSLLENKKIEKTIFIVDRRDLDQQTTSSFLSYSENDSVQIDQTDNVNELIEKLSSKEKTVIVTTIQKLNHVMLQHERFPKNKKINRAKGANIGFVVDEAHRAVTPWKQKELNEFFGNSQWYGFTGTPLFAENARDEFGDMARTTEEQYGERLHEYTVKEAIHDRAVLGFQVEYKSTISDFQIDQHLIQHHPNLNIDALTIEEKEAKLESSLFDEPAHMEQVADSIINKSQNKFGFLNGVGQTFGGMLTTNSIDKAIDYYNLFKEIKNGNHPDIKISKKTKSTVNDFPKVAITYSVSDNEEHSVKHQNAMKEVLSDYNEMFDTNFTLETINSYNRNLNERLARKKEKYKYRDEQLDLVIVVDRLLTGFDAPSLSTLFMDRSPMKPHHLIQAFSRTNRIFNDRKKFGQIVTFQTPHLYEKAVDEALYLYSNGGENEVQAPTWEESMLEFEEALTEFREITPTPEHMIELNQLEEMRKAASAFQRFDKAYSSLQVYTNYMDDFSEGEFEEIYNLEQDGLEQFNGAYENLIERIRDEVVGPEKEDIPFEFDIEYEIESIKTEKIDYEYLLSLVDSYRQAQIEEPNKDHSKKLSEITKVIEEFGRGNPKLSEIVLDFIHRFSTDPEKYKDVKAANWISERVSEKQRNKLQEFASEYHLSEPALEFFASNYDPEKDGSDKQIGIRELLNTADYESYKAENPDVYDKKLIYNYNLRQEVGEFVEEEILTYELK</sequence>
<dbReference type="EC" id="3.1.21.3" evidence="11"/>
<dbReference type="GO" id="GO:0009035">
    <property type="term" value="F:type I site-specific deoxyribonuclease activity"/>
    <property type="evidence" value="ECO:0007669"/>
    <property type="project" value="UniProtKB-EC"/>
</dbReference>
<keyword evidence="14" id="KW-1185">Reference proteome</keyword>
<dbReference type="CDD" id="cd18800">
    <property type="entry name" value="SF2_C_EcoR124I-like"/>
    <property type="match status" value="1"/>
</dbReference>
<dbReference type="InterPro" id="IPR055180">
    <property type="entry name" value="HsdR_RecA-like_helicase_dom_2"/>
</dbReference>
<dbReference type="OrthoDB" id="9758243at2"/>
<evidence type="ECO:0000256" key="11">
    <source>
        <dbReference type="RuleBase" id="RU364115"/>
    </source>
</evidence>
<keyword evidence="9 11" id="KW-0067">ATP-binding</keyword>
<comment type="similarity">
    <text evidence="2 11">Belongs to the HsdR family.</text>
</comment>
<evidence type="ECO:0000313" key="14">
    <source>
        <dbReference type="Proteomes" id="UP000184128"/>
    </source>
</evidence>
<dbReference type="InterPro" id="IPR004473">
    <property type="entry name" value="Restrct_endonuc_typeI_HsdR"/>
</dbReference>
<evidence type="ECO:0000256" key="2">
    <source>
        <dbReference type="ARBA" id="ARBA00008598"/>
    </source>
</evidence>
<evidence type="ECO:0000256" key="10">
    <source>
        <dbReference type="ARBA" id="ARBA00023125"/>
    </source>
</evidence>
<dbReference type="InterPro" id="IPR022625">
    <property type="entry name" value="TypeI_RM_Rsu_C"/>
</dbReference>
<dbReference type="InterPro" id="IPR014001">
    <property type="entry name" value="Helicase_ATP-bd"/>
</dbReference>
<dbReference type="PANTHER" id="PTHR30195:SF16">
    <property type="entry name" value="TYPE I RESTRICTION ENZYME ENDONUCLEASE SUBUNIT"/>
    <property type="match status" value="1"/>
</dbReference>
<dbReference type="CDD" id="cd22332">
    <property type="entry name" value="HsdR_N"/>
    <property type="match status" value="1"/>
</dbReference>
<evidence type="ECO:0000256" key="6">
    <source>
        <dbReference type="ARBA" id="ARBA00022747"/>
    </source>
</evidence>
<keyword evidence="6 11" id="KW-0680">Restriction system</keyword>
<organism evidence="13 14">
    <name type="scientific">Atopostipes suicloacalis DSM 15692</name>
    <dbReference type="NCBI Taxonomy" id="1121025"/>
    <lineage>
        <taxon>Bacteria</taxon>
        <taxon>Bacillati</taxon>
        <taxon>Bacillota</taxon>
        <taxon>Bacilli</taxon>
        <taxon>Lactobacillales</taxon>
        <taxon>Carnobacteriaceae</taxon>
        <taxon>Atopostipes</taxon>
    </lineage>
</organism>
<gene>
    <name evidence="13" type="ORF">SAMN02745249_01204</name>
</gene>
<protein>
    <recommendedName>
        <fullName evidence="11">Type I restriction enzyme endonuclease subunit</fullName>
        <shortName evidence="11">R protein</shortName>
        <ecNumber evidence="11">3.1.21.3</ecNumber>
    </recommendedName>
    <alternativeName>
        <fullName evidence="11">Type-1 restriction enzyme R protein</fullName>
    </alternativeName>
</protein>
<comment type="function">
    <text evidence="11">Subunit R is required for both nuclease and ATPase activities, but not for modification.</text>
</comment>
<evidence type="ECO:0000256" key="5">
    <source>
        <dbReference type="ARBA" id="ARBA00022741"/>
    </source>
</evidence>
<evidence type="ECO:0000256" key="3">
    <source>
        <dbReference type="ARBA" id="ARBA00011296"/>
    </source>
</evidence>
<dbReference type="InterPro" id="IPR040980">
    <property type="entry name" value="SWI2_SNF2"/>
</dbReference>
<dbReference type="PROSITE" id="PS51192">
    <property type="entry name" value="HELICASE_ATP_BIND_1"/>
    <property type="match status" value="1"/>
</dbReference>
<evidence type="ECO:0000256" key="8">
    <source>
        <dbReference type="ARBA" id="ARBA00022801"/>
    </source>
</evidence>
<dbReference type="STRING" id="1121025.SAMN02745249_01204"/>
<dbReference type="Pfam" id="PF04313">
    <property type="entry name" value="HSDR_N"/>
    <property type="match status" value="1"/>
</dbReference>